<evidence type="ECO:0000313" key="2">
    <source>
        <dbReference type="Proteomes" id="UP000595437"/>
    </source>
</evidence>
<reference evidence="2" key="1">
    <citation type="submission" date="2021-01" db="EMBL/GenBank/DDBJ databases">
        <title>Caligus Genome Assembly.</title>
        <authorList>
            <person name="Gallardo-Escarate C."/>
        </authorList>
    </citation>
    <scope>NUCLEOTIDE SEQUENCE [LARGE SCALE GENOMIC DNA]</scope>
</reference>
<accession>A0A7T8GS71</accession>
<organism evidence="1 2">
    <name type="scientific">Caligus rogercresseyi</name>
    <name type="common">Sea louse</name>
    <dbReference type="NCBI Taxonomy" id="217165"/>
    <lineage>
        <taxon>Eukaryota</taxon>
        <taxon>Metazoa</taxon>
        <taxon>Ecdysozoa</taxon>
        <taxon>Arthropoda</taxon>
        <taxon>Crustacea</taxon>
        <taxon>Multicrustacea</taxon>
        <taxon>Hexanauplia</taxon>
        <taxon>Copepoda</taxon>
        <taxon>Siphonostomatoida</taxon>
        <taxon>Caligidae</taxon>
        <taxon>Caligus</taxon>
    </lineage>
</organism>
<dbReference type="AlphaFoldDB" id="A0A7T8GS71"/>
<dbReference type="EMBL" id="CP045905">
    <property type="protein sequence ID" value="QQP36838.1"/>
    <property type="molecule type" value="Genomic_DNA"/>
</dbReference>
<evidence type="ECO:0000313" key="1">
    <source>
        <dbReference type="EMBL" id="QQP36838.1"/>
    </source>
</evidence>
<sequence length="86" mass="9828">MNVRTRELISILPFHHIFAPDEGNPHILDSMANGLSINRHSSSFYKARNAIGVVVQTATDGKTWSLNIELEVLKRRREREVKIKGF</sequence>
<dbReference type="Proteomes" id="UP000595437">
    <property type="component" value="Chromosome 16"/>
</dbReference>
<dbReference type="OrthoDB" id="20669at2759"/>
<keyword evidence="2" id="KW-1185">Reference proteome</keyword>
<proteinExistence type="predicted"/>
<name>A0A7T8GS71_CALRO</name>
<protein>
    <submittedName>
        <fullName evidence="1">Uncharacterized protein</fullName>
    </submittedName>
</protein>
<gene>
    <name evidence="1" type="ORF">FKW44_022049</name>
</gene>